<dbReference type="STRING" id="1349767.GJA_2152"/>
<evidence type="ECO:0000313" key="1">
    <source>
        <dbReference type="EMBL" id="CDG82787.1"/>
    </source>
</evidence>
<keyword evidence="2" id="KW-1185">Reference proteome</keyword>
<evidence type="ECO:0000313" key="2">
    <source>
        <dbReference type="Proteomes" id="UP000027604"/>
    </source>
</evidence>
<gene>
    <name evidence="1" type="ORF">GJA_2152</name>
</gene>
<protein>
    <submittedName>
        <fullName evidence="1">Uncharacterized protein</fullName>
    </submittedName>
</protein>
<dbReference type="Proteomes" id="UP000027604">
    <property type="component" value="Chromosome I"/>
</dbReference>
<dbReference type="AlphaFoldDB" id="W0V690"/>
<sequence length="40" mass="4570">MRQFSYLQYSFPSPDDLPFIFLRASAAIAFAALRDDNKSV</sequence>
<organism evidence="1 2">
    <name type="scientific">Janthinobacterium agaricidamnosum NBRC 102515 = DSM 9628</name>
    <dbReference type="NCBI Taxonomy" id="1349767"/>
    <lineage>
        <taxon>Bacteria</taxon>
        <taxon>Pseudomonadati</taxon>
        <taxon>Pseudomonadota</taxon>
        <taxon>Betaproteobacteria</taxon>
        <taxon>Burkholderiales</taxon>
        <taxon>Oxalobacteraceae</taxon>
        <taxon>Janthinobacterium</taxon>
    </lineage>
</organism>
<dbReference type="HOGENOM" id="CLU_3290899_0_0_4"/>
<accession>W0V690</accession>
<name>W0V690_9BURK</name>
<proteinExistence type="predicted"/>
<reference evidence="1 2" key="1">
    <citation type="journal article" date="2015" name="Genome Announc.">
        <title>Genome Sequence of Mushroom Soft-Rot Pathogen Janthinobacterium agaricidamnosum.</title>
        <authorList>
            <person name="Graupner K."/>
            <person name="Lackner G."/>
            <person name="Hertweck C."/>
        </authorList>
    </citation>
    <scope>NUCLEOTIDE SEQUENCE [LARGE SCALE GENOMIC DNA]</scope>
    <source>
        <strain evidence="2">NBRC 102515 / DSM 9628</strain>
    </source>
</reference>
<dbReference type="EMBL" id="HG322949">
    <property type="protein sequence ID" value="CDG82787.1"/>
    <property type="molecule type" value="Genomic_DNA"/>
</dbReference>
<dbReference type="KEGG" id="jag:GJA_2152"/>